<feature type="region of interest" description="Disordered" evidence="1">
    <location>
        <begin position="1"/>
        <end position="116"/>
    </location>
</feature>
<dbReference type="EMBL" id="CADCUY010000033">
    <property type="protein sequence ID" value="CAA9386724.1"/>
    <property type="molecule type" value="Genomic_DNA"/>
</dbReference>
<dbReference type="AlphaFoldDB" id="A0A6J4NFN3"/>
<gene>
    <name evidence="2" type="ORF">AVDCRST_MAG35-168</name>
</gene>
<proteinExistence type="predicted"/>
<feature type="non-terminal residue" evidence="2">
    <location>
        <position position="1"/>
    </location>
</feature>
<evidence type="ECO:0000313" key="2">
    <source>
        <dbReference type="EMBL" id="CAA9386724.1"/>
    </source>
</evidence>
<evidence type="ECO:0000256" key="1">
    <source>
        <dbReference type="SAM" id="MobiDB-lite"/>
    </source>
</evidence>
<reference evidence="2" key="1">
    <citation type="submission" date="2020-02" db="EMBL/GenBank/DDBJ databases">
        <authorList>
            <person name="Meier V. D."/>
        </authorList>
    </citation>
    <scope>NUCLEOTIDE SEQUENCE</scope>
    <source>
        <strain evidence="2">AVDCRST_MAG35</strain>
    </source>
</reference>
<feature type="compositionally biased region" description="Basic and acidic residues" evidence="1">
    <location>
        <begin position="34"/>
        <end position="46"/>
    </location>
</feature>
<protein>
    <submittedName>
        <fullName evidence="2">Twin-arginine translocation protein TatB</fullName>
    </submittedName>
</protein>
<sequence>VQLARVARDRHHRARRPVRLRAGAAAQHGQGGRRGPEEGPRGDHRRPGAGRRVARRRPGAPARPGPAAVPPAHVHQEPAAGRRRAAGAQRGDVDPRRGSTGPRPGHPAAVRQRRHL</sequence>
<feature type="non-terminal residue" evidence="2">
    <location>
        <position position="116"/>
    </location>
</feature>
<feature type="compositionally biased region" description="Basic residues" evidence="1">
    <location>
        <begin position="47"/>
        <end position="58"/>
    </location>
</feature>
<name>A0A6J4NFN3_9ACTN</name>
<accession>A0A6J4NFN3</accession>
<organism evidence="2">
    <name type="scientific">uncultured Quadrisphaera sp</name>
    <dbReference type="NCBI Taxonomy" id="904978"/>
    <lineage>
        <taxon>Bacteria</taxon>
        <taxon>Bacillati</taxon>
        <taxon>Actinomycetota</taxon>
        <taxon>Actinomycetes</taxon>
        <taxon>Kineosporiales</taxon>
        <taxon>Kineosporiaceae</taxon>
        <taxon>Quadrisphaera</taxon>
        <taxon>environmental samples</taxon>
    </lineage>
</organism>
<feature type="compositionally biased region" description="Basic residues" evidence="1">
    <location>
        <begin position="8"/>
        <end position="19"/>
    </location>
</feature>